<dbReference type="EMBL" id="BARU01018907">
    <property type="protein sequence ID" value="GAH61109.1"/>
    <property type="molecule type" value="Genomic_DNA"/>
</dbReference>
<accession>X1I4U7</accession>
<organism evidence="1">
    <name type="scientific">marine sediment metagenome</name>
    <dbReference type="NCBI Taxonomy" id="412755"/>
    <lineage>
        <taxon>unclassified sequences</taxon>
        <taxon>metagenomes</taxon>
        <taxon>ecological metagenomes</taxon>
    </lineage>
</organism>
<proteinExistence type="predicted"/>
<dbReference type="AlphaFoldDB" id="X1I4U7"/>
<gene>
    <name evidence="1" type="ORF">S03H2_31196</name>
</gene>
<feature type="non-terminal residue" evidence="1">
    <location>
        <position position="62"/>
    </location>
</feature>
<dbReference type="Gene3D" id="3.30.420.40">
    <property type="match status" value="1"/>
</dbReference>
<dbReference type="InterPro" id="IPR043129">
    <property type="entry name" value="ATPase_NBD"/>
</dbReference>
<evidence type="ECO:0000313" key="1">
    <source>
        <dbReference type="EMBL" id="GAH61109.1"/>
    </source>
</evidence>
<comment type="caution">
    <text evidence="1">The sequence shown here is derived from an EMBL/GenBank/DDBJ whole genome shotgun (WGS) entry which is preliminary data.</text>
</comment>
<reference evidence="1" key="1">
    <citation type="journal article" date="2014" name="Front. Microbiol.">
        <title>High frequency of phylogenetically diverse reductive dehalogenase-homologous genes in deep subseafloor sedimentary metagenomes.</title>
        <authorList>
            <person name="Kawai M."/>
            <person name="Futagami T."/>
            <person name="Toyoda A."/>
            <person name="Takaki Y."/>
            <person name="Nishi S."/>
            <person name="Hori S."/>
            <person name="Arai W."/>
            <person name="Tsubouchi T."/>
            <person name="Morono Y."/>
            <person name="Uchiyama I."/>
            <person name="Ito T."/>
            <person name="Fujiyama A."/>
            <person name="Inagaki F."/>
            <person name="Takami H."/>
        </authorList>
    </citation>
    <scope>NUCLEOTIDE SEQUENCE</scope>
    <source>
        <strain evidence="1">Expedition CK06-06</strain>
    </source>
</reference>
<name>X1I4U7_9ZZZZ</name>
<evidence type="ECO:0008006" key="2">
    <source>
        <dbReference type="Google" id="ProtNLM"/>
    </source>
</evidence>
<dbReference type="SUPFAM" id="SSF53067">
    <property type="entry name" value="Actin-like ATPase domain"/>
    <property type="match status" value="1"/>
</dbReference>
<sequence length="62" mass="6798">MGSGSYLAGIDIGTTYTKVGIYDFSGKKVLFKKASTSIISHCRGEAEFNPNLIWKDLVQVIQ</sequence>
<protein>
    <recommendedName>
        <fullName evidence="2">Carbohydrate kinase FGGY N-terminal domain-containing protein</fullName>
    </recommendedName>
</protein>